<proteinExistence type="predicted"/>
<dbReference type="RefSeq" id="WP_055780503.1">
    <property type="nucleotide sequence ID" value="NZ_CBCSCF010000001.1"/>
</dbReference>
<organism evidence="1 4">
    <name type="scientific">Rouxiella silvae</name>
    <dbReference type="NCBI Taxonomy" id="1646373"/>
    <lineage>
        <taxon>Bacteria</taxon>
        <taxon>Pseudomonadati</taxon>
        <taxon>Pseudomonadota</taxon>
        <taxon>Gammaproteobacteria</taxon>
        <taxon>Enterobacterales</taxon>
        <taxon>Yersiniaceae</taxon>
        <taxon>Rouxiella</taxon>
    </lineage>
</organism>
<evidence type="ECO:0000313" key="4">
    <source>
        <dbReference type="Proteomes" id="UP000705283"/>
    </source>
</evidence>
<protein>
    <recommendedName>
        <fullName evidence="5">Two-component-system connector protein YcgZ</fullName>
    </recommendedName>
</protein>
<evidence type="ECO:0008006" key="5">
    <source>
        <dbReference type="Google" id="ProtNLM"/>
    </source>
</evidence>
<comment type="caution">
    <text evidence="1">The sequence shown here is derived from an EMBL/GenBank/DDBJ whole genome shotgun (WGS) entry which is preliminary data.</text>
</comment>
<sequence>MRQDEYSKSQMSDTLYMLNNVPALSQDETMGQIVVEILRAGVSLNRRNLCTKLLSRIENAKNADEEKHYHELIRLVLERDS</sequence>
<dbReference type="EMBL" id="JADMKS010000006">
    <property type="protein sequence ID" value="MBF6638009.1"/>
    <property type="molecule type" value="Genomic_DNA"/>
</dbReference>
<dbReference type="Proteomes" id="UP000192722">
    <property type="component" value="Unassembled WGS sequence"/>
</dbReference>
<reference evidence="2 3" key="2">
    <citation type="journal article" date="2017" name="Int. J. Syst. Evol. Microbiol.">
        <title>Rouxiella badensis sp. nov. and Rouxiella silvae sp. nov. isolated from peat bog soil in Germany and emendation of the genus description.</title>
        <authorList>
            <person name="Le Fleche-Mateos A."/>
            <person name="Kugler J.H."/>
            <person name="Hansen S.H."/>
            <person name="Syldatk C."/>
            <person name="Hausmann R."/>
            <person name="Lomprez F."/>
            <person name="Vandenbogaert M."/>
            <person name="Manuguerra J.C."/>
            <person name="Grimont P.A."/>
        </authorList>
    </citation>
    <scope>NUCLEOTIDE SEQUENCE [LARGE SCALE GENOMIC DNA]</scope>
    <source>
        <strain evidence="2 3">213</strain>
    </source>
</reference>
<name>A0AA41BXK3_9GAMM</name>
<keyword evidence="3" id="KW-1185">Reference proteome</keyword>
<gene>
    <name evidence="2" type="ORF">BS639_16605</name>
    <name evidence="1" type="ORF">ITX54_15200</name>
</gene>
<reference evidence="1" key="3">
    <citation type="submission" date="2020-11" db="EMBL/GenBank/DDBJ databases">
        <authorList>
            <person name="Lee S.D."/>
        </authorList>
    </citation>
    <scope>NUCLEOTIDE SEQUENCE</scope>
    <source>
        <strain evidence="1">SAP-2</strain>
    </source>
</reference>
<reference evidence="1" key="4">
    <citation type="submission" date="2022-09" db="EMBL/GenBank/DDBJ databases">
        <title>Rouxiella aceris sp. nov., isolated from tree sap and emended description of the genus Rhouxiella.</title>
        <authorList>
            <person name="Kim I.S."/>
        </authorList>
    </citation>
    <scope>NUCLEOTIDE SEQUENCE</scope>
    <source>
        <strain evidence="1">SAP-2</strain>
    </source>
</reference>
<evidence type="ECO:0000313" key="3">
    <source>
        <dbReference type="Proteomes" id="UP000192722"/>
    </source>
</evidence>
<evidence type="ECO:0000313" key="1">
    <source>
        <dbReference type="EMBL" id="MBF6638009.1"/>
    </source>
</evidence>
<reference evidence="2" key="1">
    <citation type="submission" date="2016-12" db="EMBL/GenBank/DDBJ databases">
        <authorList>
            <person name="Le Fleche-Mateos A."/>
        </authorList>
    </citation>
    <scope>NUCLEOTIDE SEQUENCE</scope>
    <source>
        <strain evidence="2">213</strain>
    </source>
</reference>
<dbReference type="EMBL" id="MRWD01000042">
    <property type="protein sequence ID" value="ORJ20100.1"/>
    <property type="molecule type" value="Genomic_DNA"/>
</dbReference>
<dbReference type="AlphaFoldDB" id="A0AA41BXK3"/>
<dbReference type="NCBIfam" id="NF040640">
    <property type="entry name" value="YcgZ_fam"/>
    <property type="match status" value="1"/>
</dbReference>
<dbReference type="Proteomes" id="UP000705283">
    <property type="component" value="Unassembled WGS sequence"/>
</dbReference>
<evidence type="ECO:0000313" key="2">
    <source>
        <dbReference type="EMBL" id="ORJ20100.1"/>
    </source>
</evidence>
<accession>A0AA41BXK3</accession>